<proteinExistence type="predicted"/>
<evidence type="ECO:0000256" key="1">
    <source>
        <dbReference type="SAM" id="MobiDB-lite"/>
    </source>
</evidence>
<protein>
    <submittedName>
        <fullName evidence="3">Uncharacterized protein</fullName>
    </submittedName>
</protein>
<gene>
    <name evidence="3" type="primary">LOC123743715</name>
</gene>
<evidence type="ECO:0000313" key="3">
    <source>
        <dbReference type="RefSeq" id="XP_045577331.1"/>
    </source>
</evidence>
<accession>A0ABM3F1Z9</accession>
<feature type="compositionally biased region" description="Low complexity" evidence="1">
    <location>
        <begin position="166"/>
        <end position="177"/>
    </location>
</feature>
<sequence>MDYLTGTLRLLDRYLSLTNRPGESRRMTGVAVLMFCLLRAGLTSPVPQYDVMDELPPRRDVSEQVVQYGTLDQLPLQREMVPQVPQTDVLDQMIPTQLIPQVPQVPQTDVLDQMIPTQLIPQMQSLGTTEQDNQTQATSSSESQSSDQSHSSESSPEDTSEDMTSEDSPSLSISNSDSHTDMLQDRTAVNLAGDTQDDSHGSEENQRRNWLSAFSHYLRSRRLTVMGGATGGVRCLTAGGIGCELTGGLGGGTGA</sequence>
<dbReference type="RefSeq" id="XP_045577331.1">
    <property type="nucleotide sequence ID" value="XM_045721375.1"/>
</dbReference>
<dbReference type="Proteomes" id="UP001652741">
    <property type="component" value="Chromosome ssa07"/>
</dbReference>
<feature type="compositionally biased region" description="Low complexity" evidence="1">
    <location>
        <begin position="134"/>
        <end position="154"/>
    </location>
</feature>
<keyword evidence="2" id="KW-1185">Reference proteome</keyword>
<dbReference type="GeneID" id="123743715"/>
<evidence type="ECO:0000313" key="2">
    <source>
        <dbReference type="Proteomes" id="UP001652741"/>
    </source>
</evidence>
<name>A0ABM3F1Z9_SALSA</name>
<reference evidence="3" key="1">
    <citation type="submission" date="2025-08" db="UniProtKB">
        <authorList>
            <consortium name="RefSeq"/>
        </authorList>
    </citation>
    <scope>IDENTIFICATION</scope>
</reference>
<feature type="compositionally biased region" description="Acidic residues" evidence="1">
    <location>
        <begin position="155"/>
        <end position="165"/>
    </location>
</feature>
<feature type="region of interest" description="Disordered" evidence="1">
    <location>
        <begin position="127"/>
        <end position="179"/>
    </location>
</feature>
<organism evidence="2 3">
    <name type="scientific">Salmo salar</name>
    <name type="common">Atlantic salmon</name>
    <dbReference type="NCBI Taxonomy" id="8030"/>
    <lineage>
        <taxon>Eukaryota</taxon>
        <taxon>Metazoa</taxon>
        <taxon>Chordata</taxon>
        <taxon>Craniata</taxon>
        <taxon>Vertebrata</taxon>
        <taxon>Euteleostomi</taxon>
        <taxon>Actinopterygii</taxon>
        <taxon>Neopterygii</taxon>
        <taxon>Teleostei</taxon>
        <taxon>Protacanthopterygii</taxon>
        <taxon>Salmoniformes</taxon>
        <taxon>Salmonidae</taxon>
        <taxon>Salmoninae</taxon>
        <taxon>Salmo</taxon>
    </lineage>
</organism>